<dbReference type="Gene3D" id="2.40.260.10">
    <property type="entry name" value="Sortase"/>
    <property type="match status" value="1"/>
</dbReference>
<keyword evidence="5" id="KW-1185">Reference proteome</keyword>
<sequence length="252" mass="27846">MYRRRRQRVGFALFASLVVCALAGLALFGAEPYQRAAERELVQRTETPTTDGGPEAVDEEKVAESRQAEEERQAREREEARAAEEREAAERAEREEREAQEKAQEDPPDPPTIDLYLTVPKMGLSGDYVVNDASEAGLINGAGKIPETGFPWQKGANTYIASHVYGYEGTGSWQHFAALPSMTYGDEIILTDANGTEYRYQVTNIVTVMPTDTWITEPIAGKDMVSLQTCVGPGWSERLVVQAERVSVEVAA</sequence>
<evidence type="ECO:0000256" key="1">
    <source>
        <dbReference type="ARBA" id="ARBA00022801"/>
    </source>
</evidence>
<dbReference type="AlphaFoldDB" id="A0A023X2V3"/>
<dbReference type="STRING" id="42256.RradSPS_1111"/>
<feature type="active site" description="Proton donor/acceptor" evidence="2">
    <location>
        <position position="163"/>
    </location>
</feature>
<keyword evidence="1" id="KW-0378">Hydrolase</keyword>
<dbReference type="CDD" id="cd05830">
    <property type="entry name" value="Sortase_E"/>
    <property type="match status" value="1"/>
</dbReference>
<dbReference type="Pfam" id="PF04203">
    <property type="entry name" value="Sortase"/>
    <property type="match status" value="1"/>
</dbReference>
<accession>A0A023X2V3</accession>
<dbReference type="InterPro" id="IPR042003">
    <property type="entry name" value="Sortase_E"/>
</dbReference>
<reference evidence="4 5" key="1">
    <citation type="submission" date="2014-03" db="EMBL/GenBank/DDBJ databases">
        <title>Complete genome sequence of the Radio-Resistant Rubrobacter radiotolerans RSPS-4.</title>
        <authorList>
            <person name="Egas C.C."/>
            <person name="Barroso C.C."/>
            <person name="Froufe H.J.C."/>
            <person name="Pacheco J.J."/>
            <person name="Albuquerque L.L."/>
            <person name="da Costa M.M.S."/>
        </authorList>
    </citation>
    <scope>NUCLEOTIDE SEQUENCE [LARGE SCALE GENOMIC DNA]</scope>
    <source>
        <strain evidence="4 5">RSPS-4</strain>
    </source>
</reference>
<organism evidence="4 5">
    <name type="scientific">Rubrobacter radiotolerans</name>
    <name type="common">Arthrobacter radiotolerans</name>
    <dbReference type="NCBI Taxonomy" id="42256"/>
    <lineage>
        <taxon>Bacteria</taxon>
        <taxon>Bacillati</taxon>
        <taxon>Actinomycetota</taxon>
        <taxon>Rubrobacteria</taxon>
        <taxon>Rubrobacterales</taxon>
        <taxon>Rubrobacteraceae</taxon>
        <taxon>Rubrobacter</taxon>
    </lineage>
</organism>
<dbReference type="InterPro" id="IPR005754">
    <property type="entry name" value="Sortase"/>
</dbReference>
<dbReference type="InterPro" id="IPR023365">
    <property type="entry name" value="Sortase_dom-sf"/>
</dbReference>
<dbReference type="Proteomes" id="UP000025229">
    <property type="component" value="Chromosome"/>
</dbReference>
<evidence type="ECO:0000256" key="3">
    <source>
        <dbReference type="SAM" id="MobiDB-lite"/>
    </source>
</evidence>
<gene>
    <name evidence="4" type="ORF">RradSPS_1111</name>
</gene>
<evidence type="ECO:0000313" key="5">
    <source>
        <dbReference type="Proteomes" id="UP000025229"/>
    </source>
</evidence>
<feature type="active site" description="Acyl-thioester intermediate" evidence="2">
    <location>
        <position position="230"/>
    </location>
</feature>
<dbReference type="SUPFAM" id="SSF63817">
    <property type="entry name" value="Sortase"/>
    <property type="match status" value="1"/>
</dbReference>
<evidence type="ECO:0000313" key="4">
    <source>
        <dbReference type="EMBL" id="AHY46394.1"/>
    </source>
</evidence>
<dbReference type="GO" id="GO:0016787">
    <property type="term" value="F:hydrolase activity"/>
    <property type="evidence" value="ECO:0007669"/>
    <property type="project" value="UniProtKB-KW"/>
</dbReference>
<name>A0A023X2V3_RUBRA</name>
<protein>
    <submittedName>
        <fullName evidence="4">Sortase family</fullName>
    </submittedName>
</protein>
<proteinExistence type="predicted"/>
<feature type="region of interest" description="Disordered" evidence="3">
    <location>
        <begin position="40"/>
        <end position="114"/>
    </location>
</feature>
<dbReference type="HOGENOM" id="CLU_1102172_0_0_11"/>
<dbReference type="EMBL" id="CP007514">
    <property type="protein sequence ID" value="AHY46394.1"/>
    <property type="molecule type" value="Genomic_DNA"/>
</dbReference>
<evidence type="ECO:0000256" key="2">
    <source>
        <dbReference type="PIRSR" id="PIRSR605754-1"/>
    </source>
</evidence>
<feature type="compositionally biased region" description="Basic and acidic residues" evidence="3">
    <location>
        <begin position="59"/>
        <end position="105"/>
    </location>
</feature>
<dbReference type="KEGG" id="rrd:RradSPS_1111"/>
<dbReference type="eggNOG" id="COG3764">
    <property type="taxonomic scope" value="Bacteria"/>
</dbReference>